<feature type="compositionally biased region" description="Polar residues" evidence="1">
    <location>
        <begin position="51"/>
        <end position="72"/>
    </location>
</feature>
<dbReference type="AlphaFoldDB" id="A0A9Q9AY89"/>
<organism evidence="3 4">
    <name type="scientific">Septoria linicola</name>
    <dbReference type="NCBI Taxonomy" id="215465"/>
    <lineage>
        <taxon>Eukaryota</taxon>
        <taxon>Fungi</taxon>
        <taxon>Dikarya</taxon>
        <taxon>Ascomycota</taxon>
        <taxon>Pezizomycotina</taxon>
        <taxon>Dothideomycetes</taxon>
        <taxon>Dothideomycetidae</taxon>
        <taxon>Mycosphaerellales</taxon>
        <taxon>Mycosphaerellaceae</taxon>
        <taxon>Septoria</taxon>
    </lineage>
</organism>
<evidence type="ECO:0000256" key="1">
    <source>
        <dbReference type="SAM" id="MobiDB-lite"/>
    </source>
</evidence>
<keyword evidence="2" id="KW-1133">Transmembrane helix</keyword>
<accession>A0A9Q9AY89</accession>
<feature type="compositionally biased region" description="Basic residues" evidence="1">
    <location>
        <begin position="232"/>
        <end position="241"/>
    </location>
</feature>
<dbReference type="Proteomes" id="UP001056384">
    <property type="component" value="Chromosome 10"/>
</dbReference>
<name>A0A9Q9AY89_9PEZI</name>
<gene>
    <name evidence="3" type="ORF">Slin15195_G115110</name>
</gene>
<feature type="transmembrane region" description="Helical" evidence="2">
    <location>
        <begin position="308"/>
        <end position="326"/>
    </location>
</feature>
<evidence type="ECO:0000256" key="2">
    <source>
        <dbReference type="SAM" id="Phobius"/>
    </source>
</evidence>
<keyword evidence="2" id="KW-0472">Membrane</keyword>
<keyword evidence="2" id="KW-0812">Transmembrane</keyword>
<evidence type="ECO:0000313" key="3">
    <source>
        <dbReference type="EMBL" id="USW58192.1"/>
    </source>
</evidence>
<proteinExistence type="predicted"/>
<feature type="compositionally biased region" description="Basic and acidic residues" evidence="1">
    <location>
        <begin position="73"/>
        <end position="93"/>
    </location>
</feature>
<protein>
    <submittedName>
        <fullName evidence="3">Uncharacterized protein</fullName>
    </submittedName>
</protein>
<feature type="compositionally biased region" description="Basic and acidic residues" evidence="1">
    <location>
        <begin position="181"/>
        <end position="190"/>
    </location>
</feature>
<dbReference type="EMBL" id="CP099427">
    <property type="protein sequence ID" value="USW58192.1"/>
    <property type="molecule type" value="Genomic_DNA"/>
</dbReference>
<sequence length="328" mass="35555">MSTTMQKKIELGSEAYAPMLPRAIEAETTAKKKSTRAPNLAEDNLFPSLNAGGSTETGERTNNPKSLYQKTQTIDRRPLSKTVNEKKIEGNKEPGEKRVWTRQNRGYKVIREENGPRTVVLRKNPFAHNDQSKGMPEVVPATVECGGEVNVDSVDFSPGVKVSKKGRGGLPNCSLGGNDHPQAKGEEVPDHTLNVSGVSGKSKPNKAEKEISSETSAAAEGISKQQSTTKAKNGKLVKKNSSKISERAGQDGGLVLSRKGKIQTPYSAFKSPKLPRATEPPKRRRAKKGKQTEIGERSCARMSLTMKALIVVLLVSVVFPMLQVLLGL</sequence>
<evidence type="ECO:0000313" key="4">
    <source>
        <dbReference type="Proteomes" id="UP001056384"/>
    </source>
</evidence>
<keyword evidence="4" id="KW-1185">Reference proteome</keyword>
<feature type="region of interest" description="Disordered" evidence="1">
    <location>
        <begin position="162"/>
        <end position="294"/>
    </location>
</feature>
<feature type="region of interest" description="Disordered" evidence="1">
    <location>
        <begin position="1"/>
        <end position="93"/>
    </location>
</feature>
<reference evidence="3" key="1">
    <citation type="submission" date="2022-06" db="EMBL/GenBank/DDBJ databases">
        <title>Complete genome sequences of two strains of the flax pathogen Septoria linicola.</title>
        <authorList>
            <person name="Lapalu N."/>
            <person name="Simon A."/>
            <person name="Demenou B."/>
            <person name="Paumier D."/>
            <person name="Guillot M.-P."/>
            <person name="Gout L."/>
            <person name="Valade R."/>
        </authorList>
    </citation>
    <scope>NUCLEOTIDE SEQUENCE</scope>
    <source>
        <strain evidence="3">SE15195</strain>
    </source>
</reference>